<dbReference type="PANTHER" id="PTHR43814:SF1">
    <property type="entry name" value="ARGININOSUCCINATE LYASE"/>
    <property type="match status" value="1"/>
</dbReference>
<dbReference type="InterPro" id="IPR020557">
    <property type="entry name" value="Fumarate_lyase_CS"/>
</dbReference>
<organism evidence="10 11">
    <name type="scientific">Rothia santali</name>
    <dbReference type="NCBI Taxonomy" id="2949643"/>
    <lineage>
        <taxon>Bacteria</taxon>
        <taxon>Bacillati</taxon>
        <taxon>Actinomycetota</taxon>
        <taxon>Actinomycetes</taxon>
        <taxon>Micrococcales</taxon>
        <taxon>Micrococcaceae</taxon>
        <taxon>Rothia</taxon>
    </lineage>
</organism>
<keyword evidence="4 6" id="KW-0028">Amino-acid biosynthesis</keyword>
<evidence type="ECO:0000256" key="2">
    <source>
        <dbReference type="ARBA" id="ARBA00012338"/>
    </source>
</evidence>
<dbReference type="RefSeq" id="WP_254165845.1">
    <property type="nucleotide sequence ID" value="NZ_JANAFB010000011.1"/>
</dbReference>
<gene>
    <name evidence="6 10" type="primary">argH</name>
    <name evidence="10" type="ORF">NBM05_05965</name>
</gene>
<dbReference type="PROSITE" id="PS00163">
    <property type="entry name" value="FUMARATE_LYASES"/>
    <property type="match status" value="1"/>
</dbReference>
<comment type="catalytic activity">
    <reaction evidence="6">
        <text>2-(N(omega)-L-arginino)succinate = fumarate + L-arginine</text>
        <dbReference type="Rhea" id="RHEA:24020"/>
        <dbReference type="ChEBI" id="CHEBI:29806"/>
        <dbReference type="ChEBI" id="CHEBI:32682"/>
        <dbReference type="ChEBI" id="CHEBI:57472"/>
        <dbReference type="EC" id="4.3.2.1"/>
    </reaction>
</comment>
<dbReference type="GO" id="GO:0042450">
    <property type="term" value="P:L-arginine biosynthetic process via ornithine"/>
    <property type="evidence" value="ECO:0007669"/>
    <property type="project" value="UniProtKB-UniRule"/>
</dbReference>
<dbReference type="GO" id="GO:0005829">
    <property type="term" value="C:cytosol"/>
    <property type="evidence" value="ECO:0007669"/>
    <property type="project" value="TreeGrafter"/>
</dbReference>
<dbReference type="Gene3D" id="1.20.200.10">
    <property type="entry name" value="Fumarase/aspartase (Central domain)"/>
    <property type="match status" value="1"/>
</dbReference>
<feature type="region of interest" description="Disordered" evidence="7">
    <location>
        <begin position="1"/>
        <end position="22"/>
    </location>
</feature>
<comment type="caution">
    <text evidence="10">The sequence shown here is derived from an EMBL/GenBank/DDBJ whole genome shotgun (WGS) entry which is preliminary data.</text>
</comment>
<dbReference type="AlphaFoldDB" id="A0A9X2HCF9"/>
<dbReference type="Pfam" id="PF14698">
    <property type="entry name" value="ASL_C2"/>
    <property type="match status" value="1"/>
</dbReference>
<dbReference type="Proteomes" id="UP001139502">
    <property type="component" value="Unassembled WGS sequence"/>
</dbReference>
<evidence type="ECO:0000256" key="6">
    <source>
        <dbReference type="HAMAP-Rule" id="MF_00006"/>
    </source>
</evidence>
<keyword evidence="3 6" id="KW-0055">Arginine biosynthesis</keyword>
<dbReference type="Gene3D" id="1.10.40.30">
    <property type="entry name" value="Fumarase/aspartase (C-terminal domain)"/>
    <property type="match status" value="1"/>
</dbReference>
<dbReference type="PRINTS" id="PR00145">
    <property type="entry name" value="ARGSUCLYASE"/>
</dbReference>
<evidence type="ECO:0000313" key="10">
    <source>
        <dbReference type="EMBL" id="MCP3425570.1"/>
    </source>
</evidence>
<feature type="domain" description="Argininosuccinate lyase C-terminal" evidence="9">
    <location>
        <begin position="378"/>
        <end position="445"/>
    </location>
</feature>
<evidence type="ECO:0000259" key="9">
    <source>
        <dbReference type="Pfam" id="PF14698"/>
    </source>
</evidence>
<dbReference type="InterPro" id="IPR022761">
    <property type="entry name" value="Fumarate_lyase_N"/>
</dbReference>
<dbReference type="InterPro" id="IPR009049">
    <property type="entry name" value="Argininosuccinate_lyase"/>
</dbReference>
<dbReference type="FunFam" id="1.10.40.30:FF:000001">
    <property type="entry name" value="Argininosuccinate lyase"/>
    <property type="match status" value="1"/>
</dbReference>
<dbReference type="CDD" id="cd01359">
    <property type="entry name" value="Argininosuccinate_lyase"/>
    <property type="match status" value="1"/>
</dbReference>
<accession>A0A9X2HCF9</accession>
<dbReference type="InterPro" id="IPR008948">
    <property type="entry name" value="L-Aspartase-like"/>
</dbReference>
<keyword evidence="5 6" id="KW-0456">Lyase</keyword>
<dbReference type="Gene3D" id="1.10.275.10">
    <property type="entry name" value="Fumarase/aspartase (N-terminal domain)"/>
    <property type="match status" value="1"/>
</dbReference>
<comment type="pathway">
    <text evidence="1 6">Amino-acid biosynthesis; L-arginine biosynthesis; L-arginine from L-ornithine and carbamoyl phosphate: step 3/3.</text>
</comment>
<protein>
    <recommendedName>
        <fullName evidence="2 6">Argininosuccinate lyase</fullName>
        <shortName evidence="6">ASAL</shortName>
        <ecNumber evidence="2 6">4.3.2.1</ecNumber>
    </recommendedName>
    <alternativeName>
        <fullName evidence="6">Arginosuccinase</fullName>
    </alternativeName>
</protein>
<dbReference type="EMBL" id="JANAFB010000011">
    <property type="protein sequence ID" value="MCP3425570.1"/>
    <property type="molecule type" value="Genomic_DNA"/>
</dbReference>
<name>A0A9X2HCF9_9MICC</name>
<dbReference type="InterPro" id="IPR024083">
    <property type="entry name" value="Fumarase/histidase_N"/>
</dbReference>
<comment type="subcellular location">
    <subcellularLocation>
        <location evidence="6">Cytoplasm</location>
    </subcellularLocation>
</comment>
<reference evidence="10" key="1">
    <citation type="submission" date="2022-06" db="EMBL/GenBank/DDBJ databases">
        <title>Rothia sp. isolated from sandalwood seedling.</title>
        <authorList>
            <person name="Tuikhar N."/>
            <person name="Kirdat K."/>
            <person name="Thorat V."/>
            <person name="Swetha P."/>
            <person name="Padma S."/>
            <person name="Sundararaj R."/>
            <person name="Yadav A."/>
        </authorList>
    </citation>
    <scope>NUCLEOTIDE SEQUENCE</scope>
    <source>
        <strain evidence="10">AR01</strain>
    </source>
</reference>
<dbReference type="InterPro" id="IPR029419">
    <property type="entry name" value="Arg_succ_lyase_C"/>
</dbReference>
<keyword evidence="6" id="KW-0963">Cytoplasm</keyword>
<keyword evidence="11" id="KW-1185">Reference proteome</keyword>
<evidence type="ECO:0000256" key="4">
    <source>
        <dbReference type="ARBA" id="ARBA00022605"/>
    </source>
</evidence>
<evidence type="ECO:0000313" key="11">
    <source>
        <dbReference type="Proteomes" id="UP001139502"/>
    </source>
</evidence>
<evidence type="ECO:0000256" key="1">
    <source>
        <dbReference type="ARBA" id="ARBA00004941"/>
    </source>
</evidence>
<dbReference type="GO" id="GO:0004056">
    <property type="term" value="F:argininosuccinate lyase activity"/>
    <property type="evidence" value="ECO:0007669"/>
    <property type="project" value="UniProtKB-UniRule"/>
</dbReference>
<dbReference type="EC" id="4.3.2.1" evidence="2 6"/>
<dbReference type="PANTHER" id="PTHR43814">
    <property type="entry name" value="ARGININOSUCCINATE LYASE"/>
    <property type="match status" value="1"/>
</dbReference>
<dbReference type="FunFam" id="1.20.200.10:FF:000015">
    <property type="entry name" value="argininosuccinate lyase isoform X2"/>
    <property type="match status" value="1"/>
</dbReference>
<sequence>MATTDEKNGGGAHAEGKLWGGRFTGSSAPALERLSRSPERYFTLVPEDVTGSLAHAGELERAGLITAEERERIAAAFEQLAADHRSGAISPQPQDEDVHGYLERELIQRLGPLGGKIRAGRSRNDQTANDLRLHLRRVIPEIAAGVEDLAEALLERSRDVEGFVAPGFTHLQNAQPILFSQQLLAHAFPLTRDLARLENARLACMSSPLGAAAMAGSTLAGDQRAMAADMGYADVVQNSIDAVSSRDHVVDFLYAGAMLGTDLSRLCEEVCLWSSQQFGWARLDDAWSTGSSIMPQKKNPDIAELARGKTGRLIANLSGMLATLKSLPFAYNRDLSEDKHYVLDTAETLRTVLPALTGLIRTVGFDAEAMRRQAVQGFTLATEIADWLAEQGLPFSEAHDVAGRSVVHCETRGIGLEDLTAEDLAVIDERLTPEVLERISLESAVSRRTGVNGTSPERIRDQQAALAALLEASRSDSQNGRSPQ</sequence>
<proteinExistence type="inferred from homology"/>
<feature type="compositionally biased region" description="Gly residues" evidence="7">
    <location>
        <begin position="9"/>
        <end position="22"/>
    </location>
</feature>
<feature type="domain" description="Fumarate lyase N-terminal" evidence="8">
    <location>
        <begin position="21"/>
        <end position="313"/>
    </location>
</feature>
<comment type="similarity">
    <text evidence="6">Belongs to the lyase 1 family. Argininosuccinate lyase subfamily.</text>
</comment>
<dbReference type="SUPFAM" id="SSF48557">
    <property type="entry name" value="L-aspartase-like"/>
    <property type="match status" value="1"/>
</dbReference>
<dbReference type="InterPro" id="IPR000362">
    <property type="entry name" value="Fumarate_lyase_fam"/>
</dbReference>
<dbReference type="Pfam" id="PF00206">
    <property type="entry name" value="Lyase_1"/>
    <property type="match status" value="1"/>
</dbReference>
<evidence type="ECO:0000256" key="5">
    <source>
        <dbReference type="ARBA" id="ARBA00023239"/>
    </source>
</evidence>
<dbReference type="HAMAP" id="MF_00006">
    <property type="entry name" value="Arg_succ_lyase"/>
    <property type="match status" value="1"/>
</dbReference>
<evidence type="ECO:0000259" key="8">
    <source>
        <dbReference type="Pfam" id="PF00206"/>
    </source>
</evidence>
<dbReference type="NCBIfam" id="TIGR00838">
    <property type="entry name" value="argH"/>
    <property type="match status" value="1"/>
</dbReference>
<dbReference type="PRINTS" id="PR00149">
    <property type="entry name" value="FUMRATELYASE"/>
</dbReference>
<evidence type="ECO:0000256" key="3">
    <source>
        <dbReference type="ARBA" id="ARBA00022571"/>
    </source>
</evidence>
<evidence type="ECO:0000256" key="7">
    <source>
        <dbReference type="SAM" id="MobiDB-lite"/>
    </source>
</evidence>